<reference evidence="1" key="1">
    <citation type="submission" date="2013-12" db="EMBL/GenBank/DDBJ databases">
        <authorList>
            <person name="Linke B."/>
        </authorList>
    </citation>
    <scope>NUCLEOTIDE SEQUENCE [LARGE SCALE GENOMIC DNA]</scope>
    <source>
        <strain evidence="1">CRIB-18</strain>
    </source>
</reference>
<dbReference type="AlphaFoldDB" id="A0A090CYG7"/>
<evidence type="ECO:0000313" key="2">
    <source>
        <dbReference type="Proteomes" id="UP000031552"/>
    </source>
</evidence>
<reference evidence="1" key="2">
    <citation type="submission" date="2014-09" db="EMBL/GenBank/DDBJ databases">
        <title>Criblamydia sequanensis harbors a mega-plasmid encoding arsenite resistance.</title>
        <authorList>
            <person name="Bertelli C."/>
            <person name="Goesmann A."/>
            <person name="Greub G."/>
        </authorList>
    </citation>
    <scope>NUCLEOTIDE SEQUENCE [LARGE SCALE GENOMIC DNA]</scope>
    <source>
        <strain evidence="1">CRIB-18</strain>
    </source>
</reference>
<comment type="caution">
    <text evidence="1">The sequence shown here is derived from an EMBL/GenBank/DDBJ whole genome shotgun (WGS) entry which is preliminary data.</text>
</comment>
<accession>A0A090CYG7</accession>
<evidence type="ECO:0000313" key="1">
    <source>
        <dbReference type="EMBL" id="CDR33587.1"/>
    </source>
</evidence>
<keyword evidence="2" id="KW-1185">Reference proteome</keyword>
<dbReference type="OrthoDB" id="5140890at2"/>
<dbReference type="Proteomes" id="UP000031552">
    <property type="component" value="Unassembled WGS sequence"/>
</dbReference>
<dbReference type="RefSeq" id="WP_041017051.1">
    <property type="nucleotide sequence ID" value="NZ_CCEJ010000003.1"/>
</dbReference>
<organism evidence="1 2">
    <name type="scientific">Candidatus Criblamydia sequanensis CRIB-18</name>
    <dbReference type="NCBI Taxonomy" id="1437425"/>
    <lineage>
        <taxon>Bacteria</taxon>
        <taxon>Pseudomonadati</taxon>
        <taxon>Chlamydiota</taxon>
        <taxon>Chlamydiia</taxon>
        <taxon>Parachlamydiales</taxon>
        <taxon>Candidatus Criblamydiaceae</taxon>
        <taxon>Candidatus Criblamydia</taxon>
    </lineage>
</organism>
<proteinExistence type="predicted"/>
<name>A0A090CYG7_9BACT</name>
<dbReference type="eggNOG" id="ENOG50344ZN">
    <property type="taxonomic scope" value="Bacteria"/>
</dbReference>
<gene>
    <name evidence="1" type="ORF">CSEC_0756</name>
</gene>
<sequence length="320" mass="37348">MQPLVFPKYSPCDLESSPLGNYLVFSNLTNGEVYRVKIQGKELTGFKKDKLVTFFNELLDHKAIISETNLKKIRVSLDSHDNFKVILKETNRSIEIIKNIDKSSFSLQKPVECPRYKKFLKSLYRLARNFLRTLFGGKDPTFLKLNLELKKILDSLPLKEQRLIYKQMKNISAEEMQFFDYLSRCINFTLFDKSHFFLQIFRGAYVMIEDQGKSYDELKKIGSLKERTSSHVSDAKQFSLTGTCVKECLFSRKQIKKEDGSIQTFTWFQLERYPLKFGSRFLHLITYILYKLSGHNQGPYGSSPHREKSNPIIVQLKNPS</sequence>
<protein>
    <submittedName>
        <fullName evidence="1">Uncharacterized protein</fullName>
    </submittedName>
</protein>
<dbReference type="EMBL" id="CCEJ010000003">
    <property type="protein sequence ID" value="CDR33587.1"/>
    <property type="molecule type" value="Genomic_DNA"/>
</dbReference>